<dbReference type="Proteomes" id="UP000198407">
    <property type="component" value="Unassembled WGS sequence"/>
</dbReference>
<keyword evidence="1" id="KW-0808">Transferase</keyword>
<dbReference type="OrthoDB" id="5296079at2"/>
<dbReference type="EMBL" id="FZOL01000022">
    <property type="protein sequence ID" value="SNT04920.1"/>
    <property type="molecule type" value="Genomic_DNA"/>
</dbReference>
<dbReference type="Gene3D" id="3.40.50.300">
    <property type="entry name" value="P-loop containing nucleotide triphosphate hydrolases"/>
    <property type="match status" value="1"/>
</dbReference>
<dbReference type="AlphaFoldDB" id="A0A239JGG7"/>
<sequence>MQRIVILGNAGSGKSTLARQLGQRLGVPVVHLDRLFWEPDWIEADTTLFRQRVREAVASDTWICEGNYARKTFDLRLPRADLVIWLDTPRLTCLRRVILRSLLNRPRPDLPHGCRERIDKAFFAFLKYVWTFDRDYRPVIDQVRLAVAAQVPVIRLRDAGDRATFLASAGCDRSLISNG</sequence>
<organism evidence="1 2">
    <name type="scientific">Pseudomonas japonica</name>
    <dbReference type="NCBI Taxonomy" id="256466"/>
    <lineage>
        <taxon>Bacteria</taxon>
        <taxon>Pseudomonadati</taxon>
        <taxon>Pseudomonadota</taxon>
        <taxon>Gammaproteobacteria</taxon>
        <taxon>Pseudomonadales</taxon>
        <taxon>Pseudomonadaceae</taxon>
        <taxon>Pseudomonas</taxon>
    </lineage>
</organism>
<keyword evidence="2" id="KW-1185">Reference proteome</keyword>
<evidence type="ECO:0000313" key="2">
    <source>
        <dbReference type="Proteomes" id="UP000198407"/>
    </source>
</evidence>
<protein>
    <submittedName>
        <fullName evidence="1">Adenylate kinase</fullName>
    </submittedName>
</protein>
<gene>
    <name evidence="1" type="ORF">SAMN05444352_12242</name>
</gene>
<dbReference type="InterPro" id="IPR027417">
    <property type="entry name" value="P-loop_NTPase"/>
</dbReference>
<name>A0A239JGG7_9PSED</name>
<dbReference type="PANTHER" id="PTHR37816:SF1">
    <property type="entry name" value="TOXIN"/>
    <property type="match status" value="1"/>
</dbReference>
<evidence type="ECO:0000313" key="1">
    <source>
        <dbReference type="EMBL" id="SNT04920.1"/>
    </source>
</evidence>
<dbReference type="STRING" id="1215104.GCA_000730585_01046"/>
<keyword evidence="1" id="KW-0418">Kinase</keyword>
<dbReference type="RefSeq" id="WP_042128582.1">
    <property type="nucleotide sequence ID" value="NZ_FZOL01000022.1"/>
</dbReference>
<dbReference type="PANTHER" id="PTHR37816">
    <property type="entry name" value="YALI0E33011P"/>
    <property type="match status" value="1"/>
</dbReference>
<accession>A0A239JGG7</accession>
<proteinExistence type="predicted"/>
<reference evidence="2" key="1">
    <citation type="submission" date="2017-06" db="EMBL/GenBank/DDBJ databases">
        <authorList>
            <person name="Varghese N."/>
            <person name="Submissions S."/>
        </authorList>
    </citation>
    <scope>NUCLEOTIDE SEQUENCE [LARGE SCALE GENOMIC DNA]</scope>
    <source>
        <strain evidence="2">DSM 22348</strain>
    </source>
</reference>
<dbReference type="SUPFAM" id="SSF52540">
    <property type="entry name" value="P-loop containing nucleoside triphosphate hydrolases"/>
    <property type="match status" value="1"/>
</dbReference>
<dbReference type="GO" id="GO:0016301">
    <property type="term" value="F:kinase activity"/>
    <property type="evidence" value="ECO:0007669"/>
    <property type="project" value="UniProtKB-KW"/>
</dbReference>
<dbReference type="InterPro" id="IPR052922">
    <property type="entry name" value="Cytidylate_Kinase-2"/>
</dbReference>